<reference evidence="6 7" key="1">
    <citation type="submission" date="2019-03" db="EMBL/GenBank/DDBJ databases">
        <authorList>
            <person name="Gaulin E."/>
            <person name="Dumas B."/>
        </authorList>
    </citation>
    <scope>NUCLEOTIDE SEQUENCE [LARGE SCALE GENOMIC DNA]</scope>
    <source>
        <strain evidence="6">CBS 568.67</strain>
    </source>
</reference>
<evidence type="ECO:0000259" key="4">
    <source>
        <dbReference type="SMART" id="SM00645"/>
    </source>
</evidence>
<dbReference type="SUPFAM" id="SSF54001">
    <property type="entry name" value="Cysteine proteinases"/>
    <property type="match status" value="1"/>
</dbReference>
<dbReference type="InterPro" id="IPR013128">
    <property type="entry name" value="Peptidase_C1A"/>
</dbReference>
<sequence>MKSIAALSCLVAMASATRIFESLSDTDRSQLEQQLTKWKTLYGPIAHAKGFTPEAVLKVDSHSDMELLRFHETTQSVLRAAALNPLANFSAFNQFALLNDAEFKQVMVSSFGTSSFEVTEAAEGVVGDDAVGGGPDSIDWSTHRCNPSVKSQGQCGSCWAFSTVGTAETAHCLATGNLLDLSEQQVVSCSTNGGSQGCKGGFPPGAVDFIRQQGLCTQQDWAYTSGTTTQTGNCDRNCQKTTLAIGNTVQANGEAALQTALANQPVTVIVEAGNDVWRNYKGGVVTQCPGGKSDHAVIAVGYGAATGQFFKIKNSWGPQWGDNGYIYLQRGVGGIGMCNVAQAVTYPQLQGH</sequence>
<dbReference type="AlphaFoldDB" id="A0A485LA14"/>
<dbReference type="PROSITE" id="PS00139">
    <property type="entry name" value="THIOL_PROTEASE_CYS"/>
    <property type="match status" value="1"/>
</dbReference>
<dbReference type="InterPro" id="IPR000169">
    <property type="entry name" value="Pept_cys_AS"/>
</dbReference>
<reference evidence="5" key="2">
    <citation type="submission" date="2019-06" db="EMBL/GenBank/DDBJ databases">
        <title>Genomics analysis of Aphanomyces spp. identifies a new class of oomycete effector associated with host adaptation.</title>
        <authorList>
            <person name="Gaulin E."/>
        </authorList>
    </citation>
    <scope>NUCLEOTIDE SEQUENCE</scope>
    <source>
        <strain evidence="5">CBS 578.67</strain>
    </source>
</reference>
<feature type="signal peptide" evidence="3">
    <location>
        <begin position="1"/>
        <end position="16"/>
    </location>
</feature>
<dbReference type="InterPro" id="IPR000668">
    <property type="entry name" value="Peptidase_C1A_C"/>
</dbReference>
<dbReference type="GO" id="GO:0008234">
    <property type="term" value="F:cysteine-type peptidase activity"/>
    <property type="evidence" value="ECO:0007669"/>
    <property type="project" value="InterPro"/>
</dbReference>
<dbReference type="InterPro" id="IPR038765">
    <property type="entry name" value="Papain-like_cys_pep_sf"/>
</dbReference>
<name>A0A485LA14_9STRA</name>
<dbReference type="SMART" id="SM00645">
    <property type="entry name" value="Pept_C1"/>
    <property type="match status" value="1"/>
</dbReference>
<dbReference type="PANTHER" id="PTHR12411">
    <property type="entry name" value="CYSTEINE PROTEASE FAMILY C1-RELATED"/>
    <property type="match status" value="1"/>
</dbReference>
<accession>A0A485LA14</accession>
<evidence type="ECO:0000313" key="5">
    <source>
        <dbReference type="EMBL" id="KAF0690161.1"/>
    </source>
</evidence>
<dbReference type="CDD" id="cd02248">
    <property type="entry name" value="Peptidase_C1A"/>
    <property type="match status" value="1"/>
</dbReference>
<dbReference type="GO" id="GO:0006508">
    <property type="term" value="P:proteolysis"/>
    <property type="evidence" value="ECO:0007669"/>
    <property type="project" value="InterPro"/>
</dbReference>
<keyword evidence="7" id="KW-1185">Reference proteome</keyword>
<dbReference type="Pfam" id="PF00112">
    <property type="entry name" value="Peptidase_C1"/>
    <property type="match status" value="1"/>
</dbReference>
<organism evidence="6 7">
    <name type="scientific">Aphanomyces stellatus</name>
    <dbReference type="NCBI Taxonomy" id="120398"/>
    <lineage>
        <taxon>Eukaryota</taxon>
        <taxon>Sar</taxon>
        <taxon>Stramenopiles</taxon>
        <taxon>Oomycota</taxon>
        <taxon>Saprolegniomycetes</taxon>
        <taxon>Saprolegniales</taxon>
        <taxon>Verrucalvaceae</taxon>
        <taxon>Aphanomyces</taxon>
    </lineage>
</organism>
<dbReference type="Gene3D" id="3.90.70.10">
    <property type="entry name" value="Cysteine proteinases"/>
    <property type="match status" value="1"/>
</dbReference>
<keyword evidence="3" id="KW-0732">Signal</keyword>
<dbReference type="EMBL" id="CAADRA010006411">
    <property type="protein sequence ID" value="VFT95147.1"/>
    <property type="molecule type" value="Genomic_DNA"/>
</dbReference>
<evidence type="ECO:0000256" key="2">
    <source>
        <dbReference type="ARBA" id="ARBA00023145"/>
    </source>
</evidence>
<comment type="similarity">
    <text evidence="1">Belongs to the peptidase C1 family.</text>
</comment>
<dbReference type="Proteomes" id="UP000332933">
    <property type="component" value="Unassembled WGS sequence"/>
</dbReference>
<dbReference type="OrthoDB" id="6275316at2759"/>
<evidence type="ECO:0000313" key="6">
    <source>
        <dbReference type="EMBL" id="VFT95147.1"/>
    </source>
</evidence>
<evidence type="ECO:0000256" key="1">
    <source>
        <dbReference type="ARBA" id="ARBA00008455"/>
    </source>
</evidence>
<keyword evidence="2" id="KW-0865">Zymogen</keyword>
<proteinExistence type="inferred from homology"/>
<gene>
    <name evidence="6" type="primary">Aste57867_18411</name>
    <name evidence="5" type="ORF">As57867_018349</name>
    <name evidence="6" type="ORF">ASTE57867_18411</name>
</gene>
<evidence type="ECO:0000256" key="3">
    <source>
        <dbReference type="SAM" id="SignalP"/>
    </source>
</evidence>
<protein>
    <submittedName>
        <fullName evidence="6">Aste57867_18411 protein</fullName>
    </submittedName>
</protein>
<dbReference type="EMBL" id="VJMH01006390">
    <property type="protein sequence ID" value="KAF0690161.1"/>
    <property type="molecule type" value="Genomic_DNA"/>
</dbReference>
<evidence type="ECO:0000313" key="7">
    <source>
        <dbReference type="Proteomes" id="UP000332933"/>
    </source>
</evidence>
<dbReference type="PRINTS" id="PR00705">
    <property type="entry name" value="PAPAIN"/>
</dbReference>
<feature type="chain" id="PRO_5033437444" evidence="3">
    <location>
        <begin position="17"/>
        <end position="352"/>
    </location>
</feature>
<dbReference type="InterPro" id="IPR039417">
    <property type="entry name" value="Peptidase_C1A_papain-like"/>
</dbReference>
<feature type="domain" description="Peptidase C1A papain C-terminal" evidence="4">
    <location>
        <begin position="134"/>
        <end position="348"/>
    </location>
</feature>